<protein>
    <submittedName>
        <fullName evidence="1">Uncharacterized protein</fullName>
    </submittedName>
</protein>
<dbReference type="Pfam" id="PF09932">
    <property type="entry name" value="DUF2164"/>
    <property type="match status" value="1"/>
</dbReference>
<dbReference type="RefSeq" id="WP_042820926.1">
    <property type="nucleotide sequence ID" value="NZ_CP053649.1"/>
</dbReference>
<name>A0A098Q2X9_9XANT</name>
<dbReference type="eggNOG" id="COG5460">
    <property type="taxonomic scope" value="Bacteria"/>
</dbReference>
<dbReference type="STRING" id="325777.GW15_0200400"/>
<gene>
    <name evidence="1" type="ORF">GW15_0200400</name>
</gene>
<accession>A0A098Q2X9</accession>
<sequence length="84" mass="9767">MTDIKFTDGERAAITRKIQLYFTEELKQEIGRFDAEFLLDFFAEEVGAYFYNRGVYDAQAIIAGKLEDLGEEVCQLERPTDFKK</sequence>
<dbReference type="Proteomes" id="UP000028012">
    <property type="component" value="Unassembled WGS sequence"/>
</dbReference>
<evidence type="ECO:0000313" key="1">
    <source>
        <dbReference type="EMBL" id="KGE53700.1"/>
    </source>
</evidence>
<dbReference type="AlphaFoldDB" id="A0A098Q2X9"/>
<dbReference type="InterPro" id="IPR018680">
    <property type="entry name" value="DUF2164"/>
</dbReference>
<dbReference type="EMBL" id="JPHD02000006">
    <property type="protein sequence ID" value="KGE53700.1"/>
    <property type="molecule type" value="Genomic_DNA"/>
</dbReference>
<dbReference type="GeneID" id="58001182"/>
<reference evidence="1 2" key="1">
    <citation type="submission" date="2014-09" db="EMBL/GenBank/DDBJ databases">
        <title>A draft genome sequence for Xanthomonas axonopodis pv. vasculorum NCPPB 900.</title>
        <authorList>
            <person name="Harrison J."/>
            <person name="Studholme D.J."/>
        </authorList>
    </citation>
    <scope>NUCLEOTIDE SEQUENCE [LARGE SCALE GENOMIC DNA]</scope>
    <source>
        <strain evidence="1 2">NCPPB 900</strain>
    </source>
</reference>
<comment type="caution">
    <text evidence="1">The sequence shown here is derived from an EMBL/GenBank/DDBJ whole genome shotgun (WGS) entry which is preliminary data.</text>
</comment>
<organism evidence="1 2">
    <name type="scientific">Xanthomonas axonopodis pv. vasculorum</name>
    <dbReference type="NCBI Taxonomy" id="325777"/>
    <lineage>
        <taxon>Bacteria</taxon>
        <taxon>Pseudomonadati</taxon>
        <taxon>Pseudomonadota</taxon>
        <taxon>Gammaproteobacteria</taxon>
        <taxon>Lysobacterales</taxon>
        <taxon>Lysobacteraceae</taxon>
        <taxon>Xanthomonas</taxon>
    </lineage>
</organism>
<proteinExistence type="predicted"/>
<evidence type="ECO:0000313" key="2">
    <source>
        <dbReference type="Proteomes" id="UP000028012"/>
    </source>
</evidence>
<dbReference type="HOGENOM" id="CLU_157964_2_1_6"/>